<dbReference type="GO" id="GO:0015833">
    <property type="term" value="P:peptide transport"/>
    <property type="evidence" value="ECO:0007669"/>
    <property type="project" value="TreeGrafter"/>
</dbReference>
<sequence length="541" mass="59474">MRRKQVIVFTAMLMSLALAGCGGQTSADSSQNGSKNSAQSGSENVGAGDSESASENEKTMRVAFFWISADLDPANDYNAWVTSRLGVGETLVRLNDELKIEPCLADEWENVDELTWRFHIREGAMFSNGTPVTAQACRASLERAISMNDRASEYLKVESMEADGQELTIRTSEPNAGLLSNLVEPVFDIVDATQSEDQIKTAPVCTGPYKIADFRSEQSVELVKNENYWDGEPGLDRIEVTQIADSDARAMALQSGEIDLTNTIDQTSTTLFENNPDYQVSSIISPRVNVAYMNHAQSSPLHDVELRKAVSYAVNREAYAELIGGSPAHGLYSDATPFGNETIYSFSYDKDQAEQILDQAGYRDVDGDGIREMTDGSQMTLHYLQAADHGSADSAILAQAVQSDLKAVGIDMEILSVENLSEYQSQGNFDFYTGNDNSAPTGDPQLWLETMYTGLGVSGKKNLTSFQDDKIDEIVAQMNQTFDQEARYRLASEASQELNETAANLYLTNSYLNMVSSARVKQAVQPVADYYFITKDITVEE</sequence>
<dbReference type="GO" id="GO:0042597">
    <property type="term" value="C:periplasmic space"/>
    <property type="evidence" value="ECO:0007669"/>
    <property type="project" value="UniProtKB-ARBA"/>
</dbReference>
<dbReference type="InterPro" id="IPR030678">
    <property type="entry name" value="Peptide/Ni-bd"/>
</dbReference>
<dbReference type="AlphaFoldDB" id="A0AAE3ATW1"/>
<dbReference type="InterPro" id="IPR000914">
    <property type="entry name" value="SBP_5_dom"/>
</dbReference>
<evidence type="ECO:0000313" key="5">
    <source>
        <dbReference type="Proteomes" id="UP001198962"/>
    </source>
</evidence>
<keyword evidence="5" id="KW-1185">Reference proteome</keyword>
<dbReference type="PROSITE" id="PS51257">
    <property type="entry name" value="PROKAR_LIPOPROTEIN"/>
    <property type="match status" value="1"/>
</dbReference>
<dbReference type="EMBL" id="JAJEPU010000046">
    <property type="protein sequence ID" value="MCC2165683.1"/>
    <property type="molecule type" value="Genomic_DNA"/>
</dbReference>
<organism evidence="4 5">
    <name type="scientific">Brotaphodocola catenula</name>
    <dbReference type="NCBI Taxonomy" id="2885361"/>
    <lineage>
        <taxon>Bacteria</taxon>
        <taxon>Bacillati</taxon>
        <taxon>Bacillota</taxon>
        <taxon>Clostridia</taxon>
        <taxon>Lachnospirales</taxon>
        <taxon>Lachnospiraceae</taxon>
        <taxon>Brotaphodocola</taxon>
    </lineage>
</organism>
<dbReference type="SUPFAM" id="SSF53850">
    <property type="entry name" value="Periplasmic binding protein-like II"/>
    <property type="match status" value="1"/>
</dbReference>
<dbReference type="Proteomes" id="UP001198962">
    <property type="component" value="Unassembled WGS sequence"/>
</dbReference>
<dbReference type="Gene3D" id="3.10.105.10">
    <property type="entry name" value="Dipeptide-binding Protein, Domain 3"/>
    <property type="match status" value="1"/>
</dbReference>
<dbReference type="CDD" id="cd08490">
    <property type="entry name" value="PBP2_NikA_DppA_OppA_like_3"/>
    <property type="match status" value="1"/>
</dbReference>
<dbReference type="GO" id="GO:1904680">
    <property type="term" value="F:peptide transmembrane transporter activity"/>
    <property type="evidence" value="ECO:0007669"/>
    <property type="project" value="TreeGrafter"/>
</dbReference>
<dbReference type="GO" id="GO:0043190">
    <property type="term" value="C:ATP-binding cassette (ABC) transporter complex"/>
    <property type="evidence" value="ECO:0007669"/>
    <property type="project" value="InterPro"/>
</dbReference>
<dbReference type="PANTHER" id="PTHR30290:SF81">
    <property type="entry name" value="OLIGOPEPTIDE-BINDING PROTEIN OPPA"/>
    <property type="match status" value="1"/>
</dbReference>
<reference evidence="4" key="1">
    <citation type="submission" date="2021-10" db="EMBL/GenBank/DDBJ databases">
        <title>Anaerobic single-cell dispensing facilitates the cultivation of human gut bacteria.</title>
        <authorList>
            <person name="Afrizal A."/>
        </authorList>
    </citation>
    <scope>NUCLEOTIDE SEQUENCE</scope>
    <source>
        <strain evidence="4">CLA-AA-H274</strain>
    </source>
</reference>
<name>A0AAE3ATW1_9FIRM</name>
<feature type="signal peptide" evidence="2">
    <location>
        <begin position="1"/>
        <end position="19"/>
    </location>
</feature>
<feature type="domain" description="Solute-binding protein family 5" evidence="3">
    <location>
        <begin position="99"/>
        <end position="454"/>
    </location>
</feature>
<feature type="compositionally biased region" description="Polar residues" evidence="1">
    <location>
        <begin position="25"/>
        <end position="43"/>
    </location>
</feature>
<dbReference type="Pfam" id="PF00496">
    <property type="entry name" value="SBP_bac_5"/>
    <property type="match status" value="1"/>
</dbReference>
<dbReference type="PANTHER" id="PTHR30290">
    <property type="entry name" value="PERIPLASMIC BINDING COMPONENT OF ABC TRANSPORTER"/>
    <property type="match status" value="1"/>
</dbReference>
<evidence type="ECO:0000256" key="2">
    <source>
        <dbReference type="SAM" id="SignalP"/>
    </source>
</evidence>
<evidence type="ECO:0000313" key="4">
    <source>
        <dbReference type="EMBL" id="MCC2165683.1"/>
    </source>
</evidence>
<keyword evidence="2" id="KW-0732">Signal</keyword>
<feature type="chain" id="PRO_5042206971" evidence="2">
    <location>
        <begin position="20"/>
        <end position="541"/>
    </location>
</feature>
<evidence type="ECO:0000259" key="3">
    <source>
        <dbReference type="Pfam" id="PF00496"/>
    </source>
</evidence>
<dbReference type="InterPro" id="IPR039424">
    <property type="entry name" value="SBP_5"/>
</dbReference>
<evidence type="ECO:0000256" key="1">
    <source>
        <dbReference type="SAM" id="MobiDB-lite"/>
    </source>
</evidence>
<gene>
    <name evidence="4" type="ORF">LKD32_12505</name>
</gene>
<dbReference type="Gene3D" id="3.40.190.10">
    <property type="entry name" value="Periplasmic binding protein-like II"/>
    <property type="match status" value="1"/>
</dbReference>
<feature type="region of interest" description="Disordered" evidence="1">
    <location>
        <begin position="25"/>
        <end position="54"/>
    </location>
</feature>
<proteinExistence type="predicted"/>
<dbReference type="RefSeq" id="WP_308451932.1">
    <property type="nucleotide sequence ID" value="NZ_JAJEPU010000046.1"/>
</dbReference>
<dbReference type="PIRSF" id="PIRSF002741">
    <property type="entry name" value="MppA"/>
    <property type="match status" value="1"/>
</dbReference>
<protein>
    <submittedName>
        <fullName evidence="4">ABC transporter substrate-binding protein</fullName>
    </submittedName>
</protein>
<comment type="caution">
    <text evidence="4">The sequence shown here is derived from an EMBL/GenBank/DDBJ whole genome shotgun (WGS) entry which is preliminary data.</text>
</comment>
<accession>A0AAE3ATW1</accession>